<dbReference type="RefSeq" id="WP_379021086.1">
    <property type="nucleotide sequence ID" value="NZ_JBHUGY010000028.1"/>
</dbReference>
<gene>
    <name evidence="1" type="ORF">ACFSQT_19340</name>
</gene>
<accession>A0ABW4WHW3</accession>
<organism evidence="1 2">
    <name type="scientific">Mesorhizobium calcicola</name>
    <dbReference type="NCBI Taxonomy" id="1300310"/>
    <lineage>
        <taxon>Bacteria</taxon>
        <taxon>Pseudomonadati</taxon>
        <taxon>Pseudomonadota</taxon>
        <taxon>Alphaproteobacteria</taxon>
        <taxon>Hyphomicrobiales</taxon>
        <taxon>Phyllobacteriaceae</taxon>
        <taxon>Mesorhizobium</taxon>
    </lineage>
</organism>
<keyword evidence="2" id="KW-1185">Reference proteome</keyword>
<comment type="caution">
    <text evidence="1">The sequence shown here is derived from an EMBL/GenBank/DDBJ whole genome shotgun (WGS) entry which is preliminary data.</text>
</comment>
<name>A0ABW4WHW3_9HYPH</name>
<reference evidence="2" key="1">
    <citation type="journal article" date="2019" name="Int. J. Syst. Evol. Microbiol.">
        <title>The Global Catalogue of Microorganisms (GCM) 10K type strain sequencing project: providing services to taxonomists for standard genome sequencing and annotation.</title>
        <authorList>
            <consortium name="The Broad Institute Genomics Platform"/>
            <consortium name="The Broad Institute Genome Sequencing Center for Infectious Disease"/>
            <person name="Wu L."/>
            <person name="Ma J."/>
        </authorList>
    </citation>
    <scope>NUCLEOTIDE SEQUENCE [LARGE SCALE GENOMIC DNA]</scope>
    <source>
        <strain evidence="2">CGMCC 1.16226</strain>
    </source>
</reference>
<evidence type="ECO:0000313" key="1">
    <source>
        <dbReference type="EMBL" id="MFD2055124.1"/>
    </source>
</evidence>
<dbReference type="EMBL" id="JBHUGY010000028">
    <property type="protein sequence ID" value="MFD2055124.1"/>
    <property type="molecule type" value="Genomic_DNA"/>
</dbReference>
<proteinExistence type="predicted"/>
<sequence length="118" mass="12842">MIIFYGDGLAQDRHGFLETGDVVFGAAGKRQRIADLVLQAGPAVGVAVAASLAGQNPVHGNRFVEHCRFWRLRADHAEHPGLSGTGPEAGWLSRRERIVSARRPSCLNQRGAFQGRLR</sequence>
<evidence type="ECO:0000313" key="2">
    <source>
        <dbReference type="Proteomes" id="UP001597349"/>
    </source>
</evidence>
<dbReference type="Proteomes" id="UP001597349">
    <property type="component" value="Unassembled WGS sequence"/>
</dbReference>
<protein>
    <submittedName>
        <fullName evidence="1">Uncharacterized protein</fullName>
    </submittedName>
</protein>